<dbReference type="InterPro" id="IPR008240">
    <property type="entry name" value="Chorismate_mutase_periplasmic"/>
</dbReference>
<comment type="caution">
    <text evidence="6">The sequence shown here is derived from an EMBL/GenBank/DDBJ whole genome shotgun (WGS) entry which is preliminary data.</text>
</comment>
<evidence type="ECO:0000256" key="4">
    <source>
        <dbReference type="ARBA" id="ARBA00023235"/>
    </source>
</evidence>
<keyword evidence="4" id="KW-0413">Isomerase</keyword>
<keyword evidence="3" id="KW-0732">Signal</keyword>
<feature type="domain" description="Chorismate mutase" evidence="5">
    <location>
        <begin position="8"/>
        <end position="106"/>
    </location>
</feature>
<organism evidence="6 7">
    <name type="scientific">Nonomuraea monospora</name>
    <dbReference type="NCBI Taxonomy" id="568818"/>
    <lineage>
        <taxon>Bacteria</taxon>
        <taxon>Bacillati</taxon>
        <taxon>Actinomycetota</taxon>
        <taxon>Actinomycetes</taxon>
        <taxon>Streptosporangiales</taxon>
        <taxon>Streptosporangiaceae</taxon>
        <taxon>Nonomuraea</taxon>
    </lineage>
</organism>
<dbReference type="Gene3D" id="1.20.59.10">
    <property type="entry name" value="Chorismate mutase"/>
    <property type="match status" value="1"/>
</dbReference>
<dbReference type="NCBIfam" id="TIGR01806">
    <property type="entry name" value="CM_mono2"/>
    <property type="match status" value="1"/>
</dbReference>
<keyword evidence="7" id="KW-1185">Reference proteome</keyword>
<dbReference type="PANTHER" id="PTHR38041:SF2">
    <property type="entry name" value="SECRETED CHORISMATE MUTASE"/>
    <property type="match status" value="1"/>
</dbReference>
<comment type="pathway">
    <text evidence="1">Metabolic intermediate biosynthesis; prephenate biosynthesis; prephenate from chorismate: step 1/1.</text>
</comment>
<evidence type="ECO:0000256" key="3">
    <source>
        <dbReference type="ARBA" id="ARBA00022729"/>
    </source>
</evidence>
<proteinExistence type="predicted"/>
<dbReference type="InterPro" id="IPR036979">
    <property type="entry name" value="CM_dom_sf"/>
</dbReference>
<dbReference type="PANTHER" id="PTHR38041">
    <property type="entry name" value="CHORISMATE MUTASE"/>
    <property type="match status" value="1"/>
</dbReference>
<accession>A0ABP5PQE7</accession>
<gene>
    <name evidence="6" type="ORF">GCM10009850_093460</name>
</gene>
<dbReference type="InterPro" id="IPR051331">
    <property type="entry name" value="Chorismate_mutase-related"/>
</dbReference>
<dbReference type="Proteomes" id="UP001499843">
    <property type="component" value="Unassembled WGS sequence"/>
</dbReference>
<dbReference type="EC" id="5.4.99.5" evidence="2"/>
<name>A0ABP5PQE7_9ACTN</name>
<dbReference type="SUPFAM" id="SSF48600">
    <property type="entry name" value="Chorismate mutase II"/>
    <property type="match status" value="1"/>
</dbReference>
<protein>
    <recommendedName>
        <fullName evidence="2">chorismate mutase</fullName>
        <ecNumber evidence="2">5.4.99.5</ecNumber>
    </recommendedName>
</protein>
<dbReference type="Pfam" id="PF01817">
    <property type="entry name" value="CM_2"/>
    <property type="match status" value="1"/>
</dbReference>
<dbReference type="InterPro" id="IPR002701">
    <property type="entry name" value="CM_II_prokaryot"/>
</dbReference>
<dbReference type="SMART" id="SM00830">
    <property type="entry name" value="CM_2"/>
    <property type="match status" value="1"/>
</dbReference>
<evidence type="ECO:0000256" key="1">
    <source>
        <dbReference type="ARBA" id="ARBA00004817"/>
    </source>
</evidence>
<sequence>MSAVLLHGDVQASADGSRGGVGWSAIGAPAGMDELVGLVVRRLLLADEVAAAKLADGRPIDDPARERRLLDAVAAESARAGLPPEDGVRFFRAQIEAGKRVQRGLHARWRAHPELRPRRHADLATEIRPRLDRLTPRLLRLLKETAPVRASVGRCWAASAAARLDVEARTGLDRLHRDALDAALVPLCARSGRARQGMPGS</sequence>
<dbReference type="EMBL" id="BAAAQX010000036">
    <property type="protein sequence ID" value="GAA2213883.1"/>
    <property type="molecule type" value="Genomic_DNA"/>
</dbReference>
<dbReference type="InterPro" id="IPR036263">
    <property type="entry name" value="Chorismate_II_sf"/>
</dbReference>
<dbReference type="PROSITE" id="PS51168">
    <property type="entry name" value="CHORISMATE_MUT_2"/>
    <property type="match status" value="1"/>
</dbReference>
<evidence type="ECO:0000259" key="5">
    <source>
        <dbReference type="PROSITE" id="PS51168"/>
    </source>
</evidence>
<reference evidence="7" key="1">
    <citation type="journal article" date="2019" name="Int. J. Syst. Evol. Microbiol.">
        <title>The Global Catalogue of Microorganisms (GCM) 10K type strain sequencing project: providing services to taxonomists for standard genome sequencing and annotation.</title>
        <authorList>
            <consortium name="The Broad Institute Genomics Platform"/>
            <consortium name="The Broad Institute Genome Sequencing Center for Infectious Disease"/>
            <person name="Wu L."/>
            <person name="Ma J."/>
        </authorList>
    </citation>
    <scope>NUCLEOTIDE SEQUENCE [LARGE SCALE GENOMIC DNA]</scope>
    <source>
        <strain evidence="7">JCM 16114</strain>
    </source>
</reference>
<evidence type="ECO:0000256" key="2">
    <source>
        <dbReference type="ARBA" id="ARBA00012404"/>
    </source>
</evidence>
<evidence type="ECO:0000313" key="6">
    <source>
        <dbReference type="EMBL" id="GAA2213883.1"/>
    </source>
</evidence>
<evidence type="ECO:0000313" key="7">
    <source>
        <dbReference type="Proteomes" id="UP001499843"/>
    </source>
</evidence>